<evidence type="ECO:0000256" key="3">
    <source>
        <dbReference type="ARBA" id="ARBA00022989"/>
    </source>
</evidence>
<evidence type="ECO:0000256" key="5">
    <source>
        <dbReference type="RuleBase" id="RU363076"/>
    </source>
</evidence>
<feature type="compositionally biased region" description="Gly residues" evidence="6">
    <location>
        <begin position="93"/>
        <end position="109"/>
    </location>
</feature>
<dbReference type="STRING" id="1169540.A0A0G4GBW4"/>
<dbReference type="InterPro" id="IPR045214">
    <property type="entry name" value="Surf1/Surf4"/>
</dbReference>
<dbReference type="PANTHER" id="PTHR23427:SF2">
    <property type="entry name" value="SURFEIT LOCUS PROTEIN 1"/>
    <property type="match status" value="1"/>
</dbReference>
<dbReference type="OrthoDB" id="10040024at2759"/>
<evidence type="ECO:0000256" key="1">
    <source>
        <dbReference type="ARBA" id="ARBA00004370"/>
    </source>
</evidence>
<evidence type="ECO:0000313" key="8">
    <source>
        <dbReference type="Proteomes" id="UP000041254"/>
    </source>
</evidence>
<reference evidence="7 8" key="1">
    <citation type="submission" date="2014-11" db="EMBL/GenBank/DDBJ databases">
        <authorList>
            <person name="Zhu J."/>
            <person name="Qi W."/>
            <person name="Song R."/>
        </authorList>
    </citation>
    <scope>NUCLEOTIDE SEQUENCE [LARGE SCALE GENOMIC DNA]</scope>
</reference>
<keyword evidence="3 5" id="KW-1133">Transmembrane helix</keyword>
<dbReference type="Proteomes" id="UP000041254">
    <property type="component" value="Unassembled WGS sequence"/>
</dbReference>
<keyword evidence="8" id="KW-1185">Reference proteome</keyword>
<comment type="subcellular location">
    <subcellularLocation>
        <location evidence="1">Membrane</location>
    </subcellularLocation>
    <subcellularLocation>
        <location evidence="5">Mitochondrion inner membrane</location>
        <topology evidence="5">Multi-pass membrane protein</topology>
    </subcellularLocation>
</comment>
<dbReference type="PROSITE" id="PS50895">
    <property type="entry name" value="SURF1"/>
    <property type="match status" value="1"/>
</dbReference>
<dbReference type="CDD" id="cd06662">
    <property type="entry name" value="SURF1"/>
    <property type="match status" value="1"/>
</dbReference>
<dbReference type="EMBL" id="CDMY01000621">
    <property type="protein sequence ID" value="CEM26598.1"/>
    <property type="molecule type" value="Genomic_DNA"/>
</dbReference>
<dbReference type="AlphaFoldDB" id="A0A0G4GBW4"/>
<comment type="caution">
    <text evidence="5">Lacks conserved residue(s) required for the propagation of feature annotation.</text>
</comment>
<feature type="region of interest" description="Disordered" evidence="6">
    <location>
        <begin position="12"/>
        <end position="33"/>
    </location>
</feature>
<evidence type="ECO:0000256" key="2">
    <source>
        <dbReference type="ARBA" id="ARBA00022692"/>
    </source>
</evidence>
<feature type="region of interest" description="Disordered" evidence="6">
    <location>
        <begin position="59"/>
        <end position="135"/>
    </location>
</feature>
<dbReference type="FunCoup" id="A0A0G4GBW4">
    <property type="interactions" value="3"/>
</dbReference>
<dbReference type="VEuPathDB" id="CryptoDB:Vbra_17401"/>
<evidence type="ECO:0000256" key="6">
    <source>
        <dbReference type="SAM" id="MobiDB-lite"/>
    </source>
</evidence>
<proteinExistence type="inferred from homology"/>
<feature type="compositionally biased region" description="Basic and acidic residues" evidence="6">
    <location>
        <begin position="62"/>
        <end position="79"/>
    </location>
</feature>
<keyword evidence="5" id="KW-0999">Mitochondrion inner membrane</keyword>
<keyword evidence="2 5" id="KW-0812">Transmembrane</keyword>
<keyword evidence="4 5" id="KW-0472">Membrane</keyword>
<comment type="similarity">
    <text evidence="5">Belongs to the SURF1 family.</text>
</comment>
<dbReference type="InParanoid" id="A0A0G4GBW4"/>
<dbReference type="PhylomeDB" id="A0A0G4GBW4"/>
<dbReference type="InterPro" id="IPR002994">
    <property type="entry name" value="Surf1/Shy1"/>
</dbReference>
<dbReference type="PANTHER" id="PTHR23427">
    <property type="entry name" value="SURFEIT LOCUS PROTEIN"/>
    <property type="match status" value="1"/>
</dbReference>
<accession>A0A0G4GBW4</accession>
<feature type="transmembrane region" description="Helical" evidence="5">
    <location>
        <begin position="440"/>
        <end position="459"/>
    </location>
</feature>
<name>A0A0G4GBW4_VITBC</name>
<organism evidence="7 8">
    <name type="scientific">Vitrella brassicaformis (strain CCMP3155)</name>
    <dbReference type="NCBI Taxonomy" id="1169540"/>
    <lineage>
        <taxon>Eukaryota</taxon>
        <taxon>Sar</taxon>
        <taxon>Alveolata</taxon>
        <taxon>Colpodellida</taxon>
        <taxon>Vitrellaceae</taxon>
        <taxon>Vitrella</taxon>
    </lineage>
</organism>
<dbReference type="GO" id="GO:0005743">
    <property type="term" value="C:mitochondrial inner membrane"/>
    <property type="evidence" value="ECO:0007669"/>
    <property type="project" value="UniProtKB-SubCell"/>
</dbReference>
<keyword evidence="5" id="KW-0496">Mitochondrion</keyword>
<evidence type="ECO:0000256" key="4">
    <source>
        <dbReference type="ARBA" id="ARBA00023136"/>
    </source>
</evidence>
<dbReference type="Pfam" id="PF02104">
    <property type="entry name" value="SURF1"/>
    <property type="match status" value="1"/>
</dbReference>
<gene>
    <name evidence="7" type="ORF">Vbra_17401</name>
</gene>
<comment type="function">
    <text evidence="5">Probably involved in the biogenesis of the COX complex.</text>
</comment>
<evidence type="ECO:0000313" key="7">
    <source>
        <dbReference type="EMBL" id="CEM26598.1"/>
    </source>
</evidence>
<sequence length="466" mass="52918">MLSASLRHVRRVALPPRPSDPAHSLPSQCHNIVRPPPGSFRLVHGRIRQPPLASIWTGWKGTESRDEKEGAKDDNDDHMANNVSASADQAVAKGGGGQAVGGGQGGGDGVVDDHDHEAGEGDFMDGNEENTPIRKFNQGNLMGQRIWRATAEDIKILRKAPYKYPLPIEMPGTIVIRIVRLSEPVTSPISRAIANAQFGIREDERWRLLFWGFLCSGVLCSAGLWQLYRMKWKADLIEKRRSRLSMPMTVVTGSPFPWTDDLESWAYRLVELRGVYDLRREMKVGPRPGLSRDKPGYNIVCPLVLEDGTRVLINRGHINFEYAEADVRREIPEWLSVRAVIDPGEIPNFRWLNPLGRLKNRPDDNMFHSMRAEDLAQRSGAPNIQACSQAVLNAFDAIYDEDKYLPPNMRRRRFTSEFDMKGKKDYLLFWADEFTHFNYAMQWFGMAALAAVMTVSKFIQVSRWRF</sequence>
<protein>
    <recommendedName>
        <fullName evidence="5">SURF1-like protein</fullName>
    </recommendedName>
</protein>